<evidence type="ECO:0000313" key="3">
    <source>
        <dbReference type="EMBL" id="CAI9283647.1"/>
    </source>
</evidence>
<gene>
    <name evidence="3" type="ORF">LSALG_LOCUS23229</name>
</gene>
<keyword evidence="4" id="KW-1185">Reference proteome</keyword>
<dbReference type="AlphaFoldDB" id="A0AA36E644"/>
<reference evidence="3" key="1">
    <citation type="submission" date="2023-04" db="EMBL/GenBank/DDBJ databases">
        <authorList>
            <person name="Vijverberg K."/>
            <person name="Xiong W."/>
            <person name="Schranz E."/>
        </authorList>
    </citation>
    <scope>NUCLEOTIDE SEQUENCE</scope>
</reference>
<evidence type="ECO:0000313" key="4">
    <source>
        <dbReference type="Proteomes" id="UP001177003"/>
    </source>
</evidence>
<feature type="region of interest" description="Disordered" evidence="1">
    <location>
        <begin position="91"/>
        <end position="113"/>
    </location>
</feature>
<name>A0AA36E644_LACSI</name>
<dbReference type="Proteomes" id="UP001177003">
    <property type="component" value="Chromosome 5"/>
</dbReference>
<accession>A0AA36E644</accession>
<proteinExistence type="predicted"/>
<protein>
    <submittedName>
        <fullName evidence="3">Uncharacterized protein</fullName>
    </submittedName>
</protein>
<feature type="compositionally biased region" description="Basic residues" evidence="1">
    <location>
        <begin position="193"/>
        <end position="202"/>
    </location>
</feature>
<dbReference type="EMBL" id="OX465081">
    <property type="protein sequence ID" value="CAI9283647.1"/>
    <property type="molecule type" value="Genomic_DNA"/>
</dbReference>
<feature type="chain" id="PRO_5041277044" evidence="2">
    <location>
        <begin position="32"/>
        <end position="220"/>
    </location>
</feature>
<sequence>MTNLFQVKRKRRNRLSKVKVVLLLLVDVTQCHVSVINTIKSNPHPLPSPFSSVSILKFNKMVNHPWVDKAVHENALVCEVLLQLHQEVSQPQIPQPPPLMPQPLPPPTMSQAPEQDAPMIYIDWGVRQPRSRRTEVRLVTARSEVIVGGSTNLVSNRGATSTGNLEKSGRRSLNRSNASRSKAILSEPSGRRTPTRRPRKHKERETRKIVIEHKNEKEPP</sequence>
<feature type="region of interest" description="Disordered" evidence="1">
    <location>
        <begin position="152"/>
        <end position="220"/>
    </location>
</feature>
<evidence type="ECO:0000256" key="2">
    <source>
        <dbReference type="SAM" id="SignalP"/>
    </source>
</evidence>
<feature type="compositionally biased region" description="Basic and acidic residues" evidence="1">
    <location>
        <begin position="203"/>
        <end position="220"/>
    </location>
</feature>
<feature type="compositionally biased region" description="Low complexity" evidence="1">
    <location>
        <begin position="174"/>
        <end position="192"/>
    </location>
</feature>
<organism evidence="3 4">
    <name type="scientific">Lactuca saligna</name>
    <name type="common">Willowleaf lettuce</name>
    <dbReference type="NCBI Taxonomy" id="75948"/>
    <lineage>
        <taxon>Eukaryota</taxon>
        <taxon>Viridiplantae</taxon>
        <taxon>Streptophyta</taxon>
        <taxon>Embryophyta</taxon>
        <taxon>Tracheophyta</taxon>
        <taxon>Spermatophyta</taxon>
        <taxon>Magnoliopsida</taxon>
        <taxon>eudicotyledons</taxon>
        <taxon>Gunneridae</taxon>
        <taxon>Pentapetalae</taxon>
        <taxon>asterids</taxon>
        <taxon>campanulids</taxon>
        <taxon>Asterales</taxon>
        <taxon>Asteraceae</taxon>
        <taxon>Cichorioideae</taxon>
        <taxon>Cichorieae</taxon>
        <taxon>Lactucinae</taxon>
        <taxon>Lactuca</taxon>
    </lineage>
</organism>
<feature type="compositionally biased region" description="Polar residues" evidence="1">
    <location>
        <begin position="152"/>
        <end position="165"/>
    </location>
</feature>
<feature type="compositionally biased region" description="Pro residues" evidence="1">
    <location>
        <begin position="93"/>
        <end position="108"/>
    </location>
</feature>
<evidence type="ECO:0000256" key="1">
    <source>
        <dbReference type="SAM" id="MobiDB-lite"/>
    </source>
</evidence>
<keyword evidence="2" id="KW-0732">Signal</keyword>
<feature type="signal peptide" evidence="2">
    <location>
        <begin position="1"/>
        <end position="31"/>
    </location>
</feature>